<dbReference type="GO" id="GO:0016020">
    <property type="term" value="C:membrane"/>
    <property type="evidence" value="ECO:0007669"/>
    <property type="project" value="UniProtKB-SubCell"/>
</dbReference>
<feature type="transmembrane region" description="Helical" evidence="7">
    <location>
        <begin position="329"/>
        <end position="352"/>
    </location>
</feature>
<gene>
    <name evidence="8" type="ORF">L798_12768</name>
</gene>
<feature type="transmembrane region" description="Helical" evidence="7">
    <location>
        <begin position="253"/>
        <end position="278"/>
    </location>
</feature>
<dbReference type="Proteomes" id="UP000027135">
    <property type="component" value="Unassembled WGS sequence"/>
</dbReference>
<dbReference type="EMBL" id="KK852498">
    <property type="protein sequence ID" value="KDR22636.1"/>
    <property type="molecule type" value="Genomic_DNA"/>
</dbReference>
<evidence type="ECO:0000313" key="8">
    <source>
        <dbReference type="EMBL" id="KDR22636.1"/>
    </source>
</evidence>
<evidence type="ECO:0000256" key="2">
    <source>
        <dbReference type="ARBA" id="ARBA00010737"/>
    </source>
</evidence>
<accession>A0A067RFM6</accession>
<sequence length="528" mass="60170">MNSWDSALGDKTSTVLVYVLIPAVLGLVAAWSVHGRRSNSVPVHSNGVSRRRKIVRDPAAGRRTPVLPLIKGTISRSEDHSVMPSGRRNVGRTSSNRPPPPPQSNQLLNDDTHKSKTFGPAENVGSKVVSPKHIPIPSIPQDGKFVFEVIMFVFTGMTSFLQFLHLYRTVWWLPQSYTRFAMNFYLIDPYLVGFIVTILGRRLVYCALCKVLMWWSPASLWPILQQVLRLLLLGLVLSSLVLCAYHIMQSHPIVNIFYLCYPISVYFILFGLSVSPFFDVTSLPPLMKEECKGRTIMCKPLHNCSMSPQAIREEVEVLKTDFNNRMKQILFSSVLNAYYAGFVPCCFAQSFLYYDVYWATQHLAFVWVGCFTMYIVHCYPAKYCDVLHRAALHLGRWVRIDGRPSHIPAHMWAHSTLWHQGAFVKHCRELYKAEGISNAAEPGNQTHARFYAVFNNPSVFLSSLWGLQLSLVIIQILILASSSEWYHVVSLALLLFANYYTLFKLSRDYLICWKVYKAEQMIQDKIGG</sequence>
<feature type="transmembrane region" description="Helical" evidence="7">
    <location>
        <begin position="15"/>
        <end position="33"/>
    </location>
</feature>
<feature type="transmembrane region" description="Helical" evidence="7">
    <location>
        <begin position="145"/>
        <end position="170"/>
    </location>
</feature>
<evidence type="ECO:0008006" key="10">
    <source>
        <dbReference type="Google" id="ProtNLM"/>
    </source>
</evidence>
<evidence type="ECO:0000256" key="5">
    <source>
        <dbReference type="ARBA" id="ARBA00023136"/>
    </source>
</evidence>
<dbReference type="FunCoup" id="A0A067RFM6">
    <property type="interactions" value="92"/>
</dbReference>
<dbReference type="InterPro" id="IPR019397">
    <property type="entry name" value="Uncharacterised_TMEM39"/>
</dbReference>
<dbReference type="PANTHER" id="PTHR12995">
    <property type="entry name" value="FI21814P1"/>
    <property type="match status" value="1"/>
</dbReference>
<dbReference type="OMA" id="RFKQLIF"/>
<dbReference type="STRING" id="136037.A0A067RFM6"/>
<dbReference type="eggNOG" id="KOG3828">
    <property type="taxonomic scope" value="Eukaryota"/>
</dbReference>
<feature type="transmembrane region" description="Helical" evidence="7">
    <location>
        <begin position="190"/>
        <end position="215"/>
    </location>
</feature>
<comment type="subcellular location">
    <subcellularLocation>
        <location evidence="1">Membrane</location>
        <topology evidence="1">Multi-pass membrane protein</topology>
    </subcellularLocation>
</comment>
<feature type="compositionally biased region" description="Polar residues" evidence="6">
    <location>
        <begin position="38"/>
        <end position="48"/>
    </location>
</feature>
<evidence type="ECO:0000256" key="7">
    <source>
        <dbReference type="SAM" id="Phobius"/>
    </source>
</evidence>
<keyword evidence="4 7" id="KW-1133">Transmembrane helix</keyword>
<dbReference type="AlphaFoldDB" id="A0A067RFM6"/>
<organism evidence="8 9">
    <name type="scientific">Zootermopsis nevadensis</name>
    <name type="common">Dampwood termite</name>
    <dbReference type="NCBI Taxonomy" id="136037"/>
    <lineage>
        <taxon>Eukaryota</taxon>
        <taxon>Metazoa</taxon>
        <taxon>Ecdysozoa</taxon>
        <taxon>Arthropoda</taxon>
        <taxon>Hexapoda</taxon>
        <taxon>Insecta</taxon>
        <taxon>Pterygota</taxon>
        <taxon>Neoptera</taxon>
        <taxon>Polyneoptera</taxon>
        <taxon>Dictyoptera</taxon>
        <taxon>Blattodea</taxon>
        <taxon>Blattoidea</taxon>
        <taxon>Termitoidae</taxon>
        <taxon>Termopsidae</taxon>
        <taxon>Zootermopsis</taxon>
    </lineage>
</organism>
<feature type="transmembrane region" description="Helical" evidence="7">
    <location>
        <begin position="459"/>
        <end position="479"/>
    </location>
</feature>
<evidence type="ECO:0000256" key="4">
    <source>
        <dbReference type="ARBA" id="ARBA00022989"/>
    </source>
</evidence>
<feature type="transmembrane region" description="Helical" evidence="7">
    <location>
        <begin position="227"/>
        <end position="247"/>
    </location>
</feature>
<feature type="transmembrane region" description="Helical" evidence="7">
    <location>
        <begin position="358"/>
        <end position="379"/>
    </location>
</feature>
<protein>
    <recommendedName>
        <fullName evidence="10">Transmembrane protein 39A</fullName>
    </recommendedName>
</protein>
<evidence type="ECO:0000256" key="1">
    <source>
        <dbReference type="ARBA" id="ARBA00004141"/>
    </source>
</evidence>
<evidence type="ECO:0000256" key="6">
    <source>
        <dbReference type="SAM" id="MobiDB-lite"/>
    </source>
</evidence>
<feature type="region of interest" description="Disordered" evidence="6">
    <location>
        <begin position="75"/>
        <end position="127"/>
    </location>
</feature>
<evidence type="ECO:0000256" key="3">
    <source>
        <dbReference type="ARBA" id="ARBA00022692"/>
    </source>
</evidence>
<keyword evidence="9" id="KW-1185">Reference proteome</keyword>
<feature type="region of interest" description="Disordered" evidence="6">
    <location>
        <begin position="38"/>
        <end position="58"/>
    </location>
</feature>
<reference evidence="8 9" key="1">
    <citation type="journal article" date="2014" name="Nat. Commun.">
        <title>Molecular traces of alternative social organization in a termite genome.</title>
        <authorList>
            <person name="Terrapon N."/>
            <person name="Li C."/>
            <person name="Robertson H.M."/>
            <person name="Ji L."/>
            <person name="Meng X."/>
            <person name="Booth W."/>
            <person name="Chen Z."/>
            <person name="Childers C.P."/>
            <person name="Glastad K.M."/>
            <person name="Gokhale K."/>
            <person name="Gowin J."/>
            <person name="Gronenberg W."/>
            <person name="Hermansen R.A."/>
            <person name="Hu H."/>
            <person name="Hunt B.G."/>
            <person name="Huylmans A.K."/>
            <person name="Khalil S.M."/>
            <person name="Mitchell R.D."/>
            <person name="Munoz-Torres M.C."/>
            <person name="Mustard J.A."/>
            <person name="Pan H."/>
            <person name="Reese J.T."/>
            <person name="Scharf M.E."/>
            <person name="Sun F."/>
            <person name="Vogel H."/>
            <person name="Xiao J."/>
            <person name="Yang W."/>
            <person name="Yang Z."/>
            <person name="Yang Z."/>
            <person name="Zhou J."/>
            <person name="Zhu J."/>
            <person name="Brent C.S."/>
            <person name="Elsik C.G."/>
            <person name="Goodisman M.A."/>
            <person name="Liberles D.A."/>
            <person name="Roe R.M."/>
            <person name="Vargo E.L."/>
            <person name="Vilcinskas A."/>
            <person name="Wang J."/>
            <person name="Bornberg-Bauer E."/>
            <person name="Korb J."/>
            <person name="Zhang G."/>
            <person name="Liebig J."/>
        </authorList>
    </citation>
    <scope>NUCLEOTIDE SEQUENCE [LARGE SCALE GENOMIC DNA]</scope>
    <source>
        <tissue evidence="8">Whole organism</tissue>
    </source>
</reference>
<dbReference type="InParanoid" id="A0A067RFM6"/>
<evidence type="ECO:0000313" key="9">
    <source>
        <dbReference type="Proteomes" id="UP000027135"/>
    </source>
</evidence>
<keyword evidence="3 7" id="KW-0812">Transmembrane</keyword>
<feature type="transmembrane region" description="Helical" evidence="7">
    <location>
        <begin position="485"/>
        <end position="503"/>
    </location>
</feature>
<name>A0A067RFM6_ZOONE</name>
<dbReference type="PANTHER" id="PTHR12995:SF4">
    <property type="entry name" value="FI21814P1"/>
    <property type="match status" value="1"/>
</dbReference>
<proteinExistence type="inferred from homology"/>
<keyword evidence="5 7" id="KW-0472">Membrane</keyword>
<comment type="similarity">
    <text evidence="2">Belongs to the TMEM39 family.</text>
</comment>
<dbReference type="Pfam" id="PF10271">
    <property type="entry name" value="Tmp39"/>
    <property type="match status" value="1"/>
</dbReference>